<dbReference type="EMBL" id="JXBC01000014">
    <property type="protein sequence ID" value="KIU04478.1"/>
    <property type="molecule type" value="Genomic_DNA"/>
</dbReference>
<comment type="caution">
    <text evidence="7">The sequence shown here is derived from an EMBL/GenBank/DDBJ whole genome shotgun (WGS) entry which is preliminary data.</text>
</comment>
<dbReference type="InterPro" id="IPR025657">
    <property type="entry name" value="RadC_JAB"/>
</dbReference>
<dbReference type="PANTHER" id="PTHR30471">
    <property type="entry name" value="DNA REPAIR PROTEIN RADC"/>
    <property type="match status" value="1"/>
</dbReference>
<organism evidence="7 8">
    <name type="scientific">Bacillus subtilis</name>
    <dbReference type="NCBI Taxonomy" id="1423"/>
    <lineage>
        <taxon>Bacteria</taxon>
        <taxon>Bacillati</taxon>
        <taxon>Bacillota</taxon>
        <taxon>Bacilli</taxon>
        <taxon>Bacillales</taxon>
        <taxon>Bacillaceae</taxon>
        <taxon>Bacillus</taxon>
    </lineage>
</organism>
<evidence type="ECO:0000256" key="6">
    <source>
        <dbReference type="ARBA" id="ARBA00023049"/>
    </source>
</evidence>
<sequence>MEVIFEIISIKQEIKQSDLRGAFEATTKPAILADIAKHYIQNEDREVFLLLIFNTKMRLIAIHRCSIGTINAAMVTPREVFKTAILNNASCIAVAHNHPSSDPTESKEDIEVTKKLLKAGDILGIPLIDHIIVAAHTDEYVSFKEKGII</sequence>
<dbReference type="Gene3D" id="3.40.140.10">
    <property type="entry name" value="Cytidine Deaminase, domain 2"/>
    <property type="match status" value="1"/>
</dbReference>
<comment type="similarity">
    <text evidence="1">Belongs to the UPF0758 family.</text>
</comment>
<evidence type="ECO:0000313" key="7">
    <source>
        <dbReference type="EMBL" id="KIU04478.1"/>
    </source>
</evidence>
<evidence type="ECO:0000256" key="1">
    <source>
        <dbReference type="ARBA" id="ARBA00010243"/>
    </source>
</evidence>
<dbReference type="GO" id="GO:0008237">
    <property type="term" value="F:metallopeptidase activity"/>
    <property type="evidence" value="ECO:0007669"/>
    <property type="project" value="UniProtKB-KW"/>
</dbReference>
<dbReference type="PANTHER" id="PTHR30471:SF3">
    <property type="entry name" value="UPF0758 PROTEIN YEES-RELATED"/>
    <property type="match status" value="1"/>
</dbReference>
<evidence type="ECO:0000256" key="3">
    <source>
        <dbReference type="ARBA" id="ARBA00022723"/>
    </source>
</evidence>
<dbReference type="RefSeq" id="WP_082248727.1">
    <property type="nucleotide sequence ID" value="NZ_CP061871.1"/>
</dbReference>
<keyword evidence="4" id="KW-0378">Hydrolase</keyword>
<dbReference type="SUPFAM" id="SSF102712">
    <property type="entry name" value="JAB1/MPN domain"/>
    <property type="match status" value="1"/>
</dbReference>
<accession>A0A0D1I6S0</accession>
<reference evidence="7 8" key="1">
    <citation type="submission" date="2014-12" db="EMBL/GenBank/DDBJ databases">
        <title>Comparative genome analysis of Bacillus coagulans HM-08, Clostridium butyricum HM-68, Bacillus subtilis HM-66 and Bacillus licheniformis BL-09.</title>
        <authorList>
            <person name="Zhang H."/>
        </authorList>
    </citation>
    <scope>NUCLEOTIDE SEQUENCE [LARGE SCALE GENOMIC DNA]</scope>
    <source>
        <strain evidence="7 8">HM-66</strain>
    </source>
</reference>
<dbReference type="Pfam" id="PF04002">
    <property type="entry name" value="RadC"/>
    <property type="match status" value="1"/>
</dbReference>
<dbReference type="Proteomes" id="UP000032247">
    <property type="component" value="Unassembled WGS sequence"/>
</dbReference>
<dbReference type="GO" id="GO:0006508">
    <property type="term" value="P:proteolysis"/>
    <property type="evidence" value="ECO:0007669"/>
    <property type="project" value="UniProtKB-KW"/>
</dbReference>
<dbReference type="InterPro" id="IPR037518">
    <property type="entry name" value="MPN"/>
</dbReference>
<dbReference type="AlphaFoldDB" id="A0A0D1I6S0"/>
<evidence type="ECO:0000256" key="2">
    <source>
        <dbReference type="ARBA" id="ARBA00022670"/>
    </source>
</evidence>
<evidence type="ECO:0000313" key="8">
    <source>
        <dbReference type="Proteomes" id="UP000032247"/>
    </source>
</evidence>
<dbReference type="GO" id="GO:0046872">
    <property type="term" value="F:metal ion binding"/>
    <property type="evidence" value="ECO:0007669"/>
    <property type="project" value="UniProtKB-KW"/>
</dbReference>
<evidence type="ECO:0000256" key="5">
    <source>
        <dbReference type="ARBA" id="ARBA00022833"/>
    </source>
</evidence>
<keyword evidence="5" id="KW-0862">Zinc</keyword>
<dbReference type="InterPro" id="IPR001405">
    <property type="entry name" value="UPF0758"/>
</dbReference>
<dbReference type="PROSITE" id="PS50249">
    <property type="entry name" value="MPN"/>
    <property type="match status" value="1"/>
</dbReference>
<dbReference type="PATRIC" id="fig|1423.173.peg.4933"/>
<name>A0A0D1I6S0_BACIU</name>
<keyword evidence="3" id="KW-0479">Metal-binding</keyword>
<evidence type="ECO:0000256" key="4">
    <source>
        <dbReference type="ARBA" id="ARBA00022801"/>
    </source>
</evidence>
<dbReference type="CDD" id="cd08071">
    <property type="entry name" value="MPN_DUF2466"/>
    <property type="match status" value="1"/>
</dbReference>
<proteinExistence type="inferred from homology"/>
<gene>
    <name evidence="7" type="ORF">SC09_contig8orf00132</name>
</gene>
<keyword evidence="6" id="KW-0482">Metalloprotease</keyword>
<protein>
    <submittedName>
        <fullName evidence="7">DNA repair protein RadC</fullName>
    </submittedName>
</protein>
<keyword evidence="2" id="KW-0645">Protease</keyword>